<proteinExistence type="predicted"/>
<name>B9RTA3_RICCO</name>
<dbReference type="OMA" id="FGGHNWD"/>
<evidence type="ECO:0000313" key="2">
    <source>
        <dbReference type="Proteomes" id="UP000008311"/>
    </source>
</evidence>
<dbReference type="AlphaFoldDB" id="B9RTA3"/>
<evidence type="ECO:0000313" key="1">
    <source>
        <dbReference type="EMBL" id="EEF45586.1"/>
    </source>
</evidence>
<dbReference type="EMBL" id="EQ973812">
    <property type="protein sequence ID" value="EEF45586.1"/>
    <property type="molecule type" value="Genomic_DNA"/>
</dbReference>
<gene>
    <name evidence="1" type="ORF">RCOM_0682480</name>
</gene>
<dbReference type="InParanoid" id="B9RTA3"/>
<protein>
    <submittedName>
        <fullName evidence="1">Uncharacterized protein</fullName>
    </submittedName>
</protein>
<dbReference type="OrthoDB" id="1914074at2759"/>
<reference evidence="2" key="1">
    <citation type="journal article" date="2010" name="Nat. Biotechnol.">
        <title>Draft genome sequence of the oilseed species Ricinus communis.</title>
        <authorList>
            <person name="Chan A.P."/>
            <person name="Crabtree J."/>
            <person name="Zhao Q."/>
            <person name="Lorenzi H."/>
            <person name="Orvis J."/>
            <person name="Puiu D."/>
            <person name="Melake-Berhan A."/>
            <person name="Jones K.M."/>
            <person name="Redman J."/>
            <person name="Chen G."/>
            <person name="Cahoon E.B."/>
            <person name="Gedil M."/>
            <person name="Stanke M."/>
            <person name="Haas B.J."/>
            <person name="Wortman J.R."/>
            <person name="Fraser-Liggett C.M."/>
            <person name="Ravel J."/>
            <person name="Rabinowicz P.D."/>
        </authorList>
    </citation>
    <scope>NUCLEOTIDE SEQUENCE [LARGE SCALE GENOMIC DNA]</scope>
    <source>
        <strain evidence="2">cv. Hale</strain>
    </source>
</reference>
<keyword evidence="2" id="KW-1185">Reference proteome</keyword>
<organism evidence="1 2">
    <name type="scientific">Ricinus communis</name>
    <name type="common">Castor bean</name>
    <dbReference type="NCBI Taxonomy" id="3988"/>
    <lineage>
        <taxon>Eukaryota</taxon>
        <taxon>Viridiplantae</taxon>
        <taxon>Streptophyta</taxon>
        <taxon>Embryophyta</taxon>
        <taxon>Tracheophyta</taxon>
        <taxon>Spermatophyta</taxon>
        <taxon>Magnoliopsida</taxon>
        <taxon>eudicotyledons</taxon>
        <taxon>Gunneridae</taxon>
        <taxon>Pentapetalae</taxon>
        <taxon>rosids</taxon>
        <taxon>fabids</taxon>
        <taxon>Malpighiales</taxon>
        <taxon>Euphorbiaceae</taxon>
        <taxon>Acalyphoideae</taxon>
        <taxon>Acalypheae</taxon>
        <taxon>Ricinus</taxon>
    </lineage>
</organism>
<dbReference type="Proteomes" id="UP000008311">
    <property type="component" value="Unassembled WGS sequence"/>
</dbReference>
<dbReference type="PANTHER" id="PTHR36751">
    <property type="entry name" value="F3E22.8 PROTEIN"/>
    <property type="match status" value="1"/>
</dbReference>
<dbReference type="eggNOG" id="ENOG502RZV7">
    <property type="taxonomic scope" value="Eukaryota"/>
</dbReference>
<dbReference type="FunCoup" id="B9RTA3">
    <property type="interactions" value="10"/>
</dbReference>
<dbReference type="PANTHER" id="PTHR36751:SF1">
    <property type="entry name" value="F3E22.8 PROTEIN"/>
    <property type="match status" value="1"/>
</dbReference>
<dbReference type="STRING" id="3988.B9RTA3"/>
<accession>B9RTA3</accession>
<dbReference type="KEGG" id="rcu:8278776"/>
<sequence length="181" mass="19720">MDISLIADPITLATQQQGLGFAISLLHRQNISNTNLQTSAVIFDAIAPPPVKFSSRKTIRRSLLRKKRRIRRRSYSGGESEDGGEDFGFLGGDGDGPFGGGGGGGNWSGGGRGWNFDKFGGHNWDESSSWSSSSKFAYGFVYEVIYWIALSNCLHFAFEKVARIMADSERAKGPMRLASVC</sequence>